<feature type="domain" description="SPARK" evidence="2">
    <location>
        <begin position="70"/>
        <end position="219"/>
    </location>
</feature>
<organism evidence="3 4">
    <name type="scientific">Vitis vinifera</name>
    <name type="common">Grape</name>
    <dbReference type="NCBI Taxonomy" id="29760"/>
    <lineage>
        <taxon>Eukaryota</taxon>
        <taxon>Viridiplantae</taxon>
        <taxon>Streptophyta</taxon>
        <taxon>Embryophyta</taxon>
        <taxon>Tracheophyta</taxon>
        <taxon>Spermatophyta</taxon>
        <taxon>Magnoliopsida</taxon>
        <taxon>eudicotyledons</taxon>
        <taxon>Gunneridae</taxon>
        <taxon>Pentapetalae</taxon>
        <taxon>rosids</taxon>
        <taxon>Vitales</taxon>
        <taxon>Vitaceae</taxon>
        <taxon>Viteae</taxon>
        <taxon>Vitis</taxon>
    </lineage>
</organism>
<dbReference type="Proteomes" id="UP000288805">
    <property type="component" value="Unassembled WGS sequence"/>
</dbReference>
<dbReference type="Pfam" id="PF19160">
    <property type="entry name" value="SPARK"/>
    <property type="match status" value="1"/>
</dbReference>
<keyword evidence="3" id="KW-0418">Kinase</keyword>
<keyword evidence="1" id="KW-1133">Transmembrane helix</keyword>
<evidence type="ECO:0000313" key="3">
    <source>
        <dbReference type="EMBL" id="RVW49790.1"/>
    </source>
</evidence>
<dbReference type="AlphaFoldDB" id="A0A438EPZ5"/>
<keyword evidence="3" id="KW-0675">Receptor</keyword>
<proteinExistence type="predicted"/>
<evidence type="ECO:0000256" key="1">
    <source>
        <dbReference type="SAM" id="Phobius"/>
    </source>
</evidence>
<comment type="caution">
    <text evidence="3">The sequence shown here is derived from an EMBL/GenBank/DDBJ whole genome shotgun (WGS) entry which is preliminary data.</text>
</comment>
<feature type="transmembrane region" description="Helical" evidence="1">
    <location>
        <begin position="28"/>
        <end position="50"/>
    </location>
</feature>
<dbReference type="InterPro" id="IPR043891">
    <property type="entry name" value="SPARK"/>
</dbReference>
<sequence>MQPTSAPSSFDKSRVVLLSTFHSPFFPMAVYGAAAVLGSLVFLGMQLPLVMGVTVLKPRMELSFVDHLLDCPLDLSGSNFTLVASVCANKVDRGKCCRYINAFIAISVARYANKTSTLGVASNLSDICLHSISETLELYGVPPNATVFCGFGTKIPVNYDCKGRTTVVQMLESPRFSDVADNCKVPLSEESKCKKCLNAGINYLHRLLGAENNMTLSTCRDATFAALASQVDNTSAVDIASCFFGIQGLSISPGWETFLSYDSQVALSSSTCSYLPVLLSVIVDYFLIWKCGLRVFYRAQKGLLTKGEYEDQVSRCSHNLYIETEELNGVSIQKEIRALSWWHAADGHLLVHFSCRKYMVDAFQSCKGEFL</sequence>
<evidence type="ECO:0000259" key="2">
    <source>
        <dbReference type="Pfam" id="PF19160"/>
    </source>
</evidence>
<reference evidence="3 4" key="1">
    <citation type="journal article" date="2018" name="PLoS Genet.">
        <title>Population sequencing reveals clonal diversity and ancestral inbreeding in the grapevine cultivar Chardonnay.</title>
        <authorList>
            <person name="Roach M.J."/>
            <person name="Johnson D.L."/>
            <person name="Bohlmann J."/>
            <person name="van Vuuren H.J."/>
            <person name="Jones S.J."/>
            <person name="Pretorius I.S."/>
            <person name="Schmidt S.A."/>
            <person name="Borneman A.R."/>
        </authorList>
    </citation>
    <scope>NUCLEOTIDE SEQUENCE [LARGE SCALE GENOMIC DNA]</scope>
    <source>
        <strain evidence="4">cv. Chardonnay</strain>
        <tissue evidence="3">Leaf</tissue>
    </source>
</reference>
<gene>
    <name evidence="3" type="primary">VvCHDh000402_3</name>
    <name evidence="3" type="ORF">CK203_069912</name>
</gene>
<accession>A0A438EPZ5</accession>
<evidence type="ECO:0000313" key="4">
    <source>
        <dbReference type="Proteomes" id="UP000288805"/>
    </source>
</evidence>
<dbReference type="GO" id="GO:0016301">
    <property type="term" value="F:kinase activity"/>
    <property type="evidence" value="ECO:0007669"/>
    <property type="project" value="UniProtKB-KW"/>
</dbReference>
<keyword evidence="1" id="KW-0472">Membrane</keyword>
<dbReference type="EMBL" id="QGNW01001220">
    <property type="protein sequence ID" value="RVW49790.1"/>
    <property type="molecule type" value="Genomic_DNA"/>
</dbReference>
<keyword evidence="1" id="KW-0812">Transmembrane</keyword>
<protein>
    <submittedName>
        <fullName evidence="3">Putative receptor-like protein kinase</fullName>
    </submittedName>
</protein>
<keyword evidence="3" id="KW-0808">Transferase</keyword>
<name>A0A438EPZ5_VITVI</name>